<dbReference type="PANTHER" id="PTHR11592:SF78">
    <property type="entry name" value="GLUTATHIONE PEROXIDASE"/>
    <property type="match status" value="1"/>
</dbReference>
<dbReference type="Proteomes" id="UP000225740">
    <property type="component" value="Unassembled WGS sequence"/>
</dbReference>
<dbReference type="PRINTS" id="PR01011">
    <property type="entry name" value="GLUTPROXDASE"/>
</dbReference>
<evidence type="ECO:0000259" key="7">
    <source>
        <dbReference type="PROSITE" id="PS51352"/>
    </source>
</evidence>
<evidence type="ECO:0000256" key="1">
    <source>
        <dbReference type="ARBA" id="ARBA00006926"/>
    </source>
</evidence>
<evidence type="ECO:0000313" key="8">
    <source>
        <dbReference type="EMBL" id="PHQ36664.1"/>
    </source>
</evidence>
<gene>
    <name evidence="8" type="ORF">CEE69_04735</name>
</gene>
<dbReference type="PIRSF" id="PIRSF000303">
    <property type="entry name" value="Glutathion_perox"/>
    <property type="match status" value="1"/>
</dbReference>
<dbReference type="PANTHER" id="PTHR11592">
    <property type="entry name" value="GLUTATHIONE PEROXIDASE"/>
    <property type="match status" value="1"/>
</dbReference>
<sequence>MSRFLLLTLALGCLMNTPQSVSAADSTADHECVLAHEAETIEGKEVDLHDYEGKVVLIVNVASKCGYTKQYAGLQSLYEAHKEDGLVILGFPCNQFGSQEPGTNSDILEFCSARFNVTFPMMSKVDVNGDDASPLYKQLTSVESKPAGKGPISWNFEKFLIGRDGQVVGRYKSKVAPADDELVSAIKAALKG</sequence>
<dbReference type="SUPFAM" id="SSF52833">
    <property type="entry name" value="Thioredoxin-like"/>
    <property type="match status" value="1"/>
</dbReference>
<dbReference type="PROSITE" id="PS51352">
    <property type="entry name" value="THIOREDOXIN_2"/>
    <property type="match status" value="1"/>
</dbReference>
<evidence type="ECO:0000256" key="4">
    <source>
        <dbReference type="PIRSR" id="PIRSR000303-1"/>
    </source>
</evidence>
<evidence type="ECO:0000313" key="9">
    <source>
        <dbReference type="Proteomes" id="UP000225740"/>
    </source>
</evidence>
<proteinExistence type="inferred from homology"/>
<dbReference type="Gene3D" id="3.40.30.10">
    <property type="entry name" value="Glutaredoxin"/>
    <property type="match status" value="1"/>
</dbReference>
<evidence type="ECO:0000256" key="5">
    <source>
        <dbReference type="RuleBase" id="RU000499"/>
    </source>
</evidence>
<dbReference type="InterPro" id="IPR000889">
    <property type="entry name" value="Glutathione_peroxidase"/>
</dbReference>
<dbReference type="CDD" id="cd00340">
    <property type="entry name" value="GSH_Peroxidase"/>
    <property type="match status" value="1"/>
</dbReference>
<evidence type="ECO:0000256" key="3">
    <source>
        <dbReference type="ARBA" id="ARBA00023002"/>
    </source>
</evidence>
<dbReference type="InterPro" id="IPR029760">
    <property type="entry name" value="GPX_CS"/>
</dbReference>
<dbReference type="GO" id="GO:0004601">
    <property type="term" value="F:peroxidase activity"/>
    <property type="evidence" value="ECO:0007669"/>
    <property type="project" value="UniProtKB-KW"/>
</dbReference>
<dbReference type="PROSITE" id="PS00763">
    <property type="entry name" value="GLUTATHIONE_PEROXID_2"/>
    <property type="match status" value="1"/>
</dbReference>
<accession>A0A2G1WC99</accession>
<keyword evidence="6" id="KW-0732">Signal</keyword>
<feature type="signal peptide" evidence="6">
    <location>
        <begin position="1"/>
        <end position="23"/>
    </location>
</feature>
<dbReference type="InterPro" id="IPR013766">
    <property type="entry name" value="Thioredoxin_domain"/>
</dbReference>
<keyword evidence="3 5" id="KW-0560">Oxidoreductase</keyword>
<dbReference type="GO" id="GO:0034599">
    <property type="term" value="P:cellular response to oxidative stress"/>
    <property type="evidence" value="ECO:0007669"/>
    <property type="project" value="TreeGrafter"/>
</dbReference>
<dbReference type="FunFam" id="3.40.30.10:FF:000010">
    <property type="entry name" value="Glutathione peroxidase"/>
    <property type="match status" value="1"/>
</dbReference>
<dbReference type="RefSeq" id="WP_099259561.1">
    <property type="nucleotide sequence ID" value="NZ_JBDUYK010000118.1"/>
</dbReference>
<dbReference type="EMBL" id="NIZW01000002">
    <property type="protein sequence ID" value="PHQ36664.1"/>
    <property type="molecule type" value="Genomic_DNA"/>
</dbReference>
<feature type="chain" id="PRO_5013968504" description="Glutathione peroxidase" evidence="6">
    <location>
        <begin position="24"/>
        <end position="192"/>
    </location>
</feature>
<feature type="active site" evidence="4">
    <location>
        <position position="65"/>
    </location>
</feature>
<organism evidence="8 9">
    <name type="scientific">Rhodopirellula bahusiensis</name>
    <dbReference type="NCBI Taxonomy" id="2014065"/>
    <lineage>
        <taxon>Bacteria</taxon>
        <taxon>Pseudomonadati</taxon>
        <taxon>Planctomycetota</taxon>
        <taxon>Planctomycetia</taxon>
        <taxon>Pirellulales</taxon>
        <taxon>Pirellulaceae</taxon>
        <taxon>Rhodopirellula</taxon>
    </lineage>
</organism>
<dbReference type="PROSITE" id="PS51355">
    <property type="entry name" value="GLUTATHIONE_PEROXID_3"/>
    <property type="match status" value="1"/>
</dbReference>
<dbReference type="GeneID" id="90607549"/>
<comment type="similarity">
    <text evidence="1 5">Belongs to the glutathione peroxidase family.</text>
</comment>
<reference evidence="8 9" key="1">
    <citation type="submission" date="2017-06" db="EMBL/GenBank/DDBJ databases">
        <title>Description of Rhodopirellula bahusiensis sp. nov.</title>
        <authorList>
            <person name="Kizina J."/>
            <person name="Harder J."/>
        </authorList>
    </citation>
    <scope>NUCLEOTIDE SEQUENCE [LARGE SCALE GENOMIC DNA]</scope>
    <source>
        <strain evidence="8 9">SWK21</strain>
    </source>
</reference>
<dbReference type="PROSITE" id="PS00460">
    <property type="entry name" value="GLUTATHIONE_PEROXID_1"/>
    <property type="match status" value="1"/>
</dbReference>
<evidence type="ECO:0000256" key="2">
    <source>
        <dbReference type="ARBA" id="ARBA00022559"/>
    </source>
</evidence>
<evidence type="ECO:0000256" key="6">
    <source>
        <dbReference type="SAM" id="SignalP"/>
    </source>
</evidence>
<dbReference type="InterPro" id="IPR036249">
    <property type="entry name" value="Thioredoxin-like_sf"/>
</dbReference>
<name>A0A2G1WC99_9BACT</name>
<dbReference type="InterPro" id="IPR029759">
    <property type="entry name" value="GPX_AS"/>
</dbReference>
<protein>
    <recommendedName>
        <fullName evidence="5">Glutathione peroxidase</fullName>
    </recommendedName>
</protein>
<keyword evidence="9" id="KW-1185">Reference proteome</keyword>
<feature type="domain" description="Thioredoxin" evidence="7">
    <location>
        <begin position="27"/>
        <end position="191"/>
    </location>
</feature>
<dbReference type="Pfam" id="PF00255">
    <property type="entry name" value="GSHPx"/>
    <property type="match status" value="1"/>
</dbReference>
<keyword evidence="2 5" id="KW-0575">Peroxidase</keyword>
<comment type="caution">
    <text evidence="8">The sequence shown here is derived from an EMBL/GenBank/DDBJ whole genome shotgun (WGS) entry which is preliminary data.</text>
</comment>
<dbReference type="OrthoDB" id="9789406at2"/>
<dbReference type="AlphaFoldDB" id="A0A2G1WC99"/>